<comment type="catalytic activity">
    <reaction evidence="8 13">
        <text>7-aminomethyl-7-carbaguanosine(34) in tRNA + S-adenosyl-L-methionine = epoxyqueuosine(34) in tRNA + adenine + L-methionine + 2 H(+)</text>
        <dbReference type="Rhea" id="RHEA:32155"/>
        <dbReference type="Rhea" id="RHEA-COMP:10342"/>
        <dbReference type="Rhea" id="RHEA-COMP:18582"/>
        <dbReference type="ChEBI" id="CHEBI:15378"/>
        <dbReference type="ChEBI" id="CHEBI:16708"/>
        <dbReference type="ChEBI" id="CHEBI:57844"/>
        <dbReference type="ChEBI" id="CHEBI:59789"/>
        <dbReference type="ChEBI" id="CHEBI:82833"/>
        <dbReference type="ChEBI" id="CHEBI:194443"/>
        <dbReference type="EC" id="2.4.99.17"/>
    </reaction>
</comment>
<dbReference type="Pfam" id="PF02547">
    <property type="entry name" value="Queuosine_synth"/>
    <property type="match status" value="1"/>
</dbReference>
<comment type="function">
    <text evidence="13">Transfers and isomerizes the ribose moiety from AdoMet to the 7-aminomethyl group of 7-deazaguanine (preQ1-tRNA) to give epoxyqueuosine (oQ-tRNA).</text>
</comment>
<evidence type="ECO:0000313" key="14">
    <source>
        <dbReference type="EMBL" id="CCW35990.1"/>
    </source>
</evidence>
<dbReference type="Gene3D" id="2.40.10.240">
    <property type="entry name" value="QueA-like"/>
    <property type="match status" value="1"/>
</dbReference>
<keyword evidence="6 13" id="KW-0949">S-adenosyl-L-methionine</keyword>
<name>S0EVY9_CHTCT</name>
<dbReference type="NCBIfam" id="TIGR00113">
    <property type="entry name" value="queA"/>
    <property type="match status" value="1"/>
</dbReference>
<dbReference type="GO" id="GO:0008616">
    <property type="term" value="P:tRNA queuosine(34) biosynthetic process"/>
    <property type="evidence" value="ECO:0007669"/>
    <property type="project" value="UniProtKB-UniRule"/>
</dbReference>
<dbReference type="NCBIfam" id="NF001140">
    <property type="entry name" value="PRK00147.1"/>
    <property type="match status" value="1"/>
</dbReference>
<dbReference type="EMBL" id="HF951689">
    <property type="protein sequence ID" value="CCW35990.1"/>
    <property type="molecule type" value="Genomic_DNA"/>
</dbReference>
<keyword evidence="7 13" id="KW-0671">Queuosine biosynthesis</keyword>
<dbReference type="HOGENOM" id="CLU_039110_1_0_0"/>
<evidence type="ECO:0000256" key="5">
    <source>
        <dbReference type="ARBA" id="ARBA00022679"/>
    </source>
</evidence>
<dbReference type="AlphaFoldDB" id="S0EVY9"/>
<proteinExistence type="inferred from homology"/>
<protein>
    <recommendedName>
        <fullName evidence="11 13">S-adenosylmethionine:tRNA ribosyltransferase-isomerase</fullName>
        <ecNumber evidence="10 13">2.4.99.17</ecNumber>
    </recommendedName>
    <alternativeName>
        <fullName evidence="12 13">Queuosine biosynthesis protein QueA</fullName>
    </alternativeName>
</protein>
<reference evidence="15" key="1">
    <citation type="submission" date="2013-03" db="EMBL/GenBank/DDBJ databases">
        <title>Genome sequence of Chthonomonas calidirosea, the first sequenced genome from the Armatimonadetes phylum (formally candidate division OP10).</title>
        <authorList>
            <person name="Lee K.C.Y."/>
            <person name="Morgan X.C."/>
            <person name="Dunfield P.F."/>
            <person name="Tamas I."/>
            <person name="Houghton K.M."/>
            <person name="Vyssotski M."/>
            <person name="Ryan J.L.J."/>
            <person name="Lagutin K."/>
            <person name="McDonald I.R."/>
            <person name="Stott M.B."/>
        </authorList>
    </citation>
    <scope>NUCLEOTIDE SEQUENCE [LARGE SCALE GENOMIC DNA]</scope>
    <source>
        <strain evidence="15">DSM 23976 / ICMP 18418 / T49</strain>
    </source>
</reference>
<dbReference type="PANTHER" id="PTHR30307">
    <property type="entry name" value="S-ADENOSYLMETHIONINE:TRNA RIBOSYLTRANSFERASE-ISOMERASE"/>
    <property type="match status" value="1"/>
</dbReference>
<evidence type="ECO:0000313" key="15">
    <source>
        <dbReference type="Proteomes" id="UP000014227"/>
    </source>
</evidence>
<comment type="subcellular location">
    <subcellularLocation>
        <location evidence="1 13">Cytoplasm</location>
    </subcellularLocation>
</comment>
<evidence type="ECO:0000256" key="4">
    <source>
        <dbReference type="ARBA" id="ARBA00022490"/>
    </source>
</evidence>
<evidence type="ECO:0000256" key="13">
    <source>
        <dbReference type="HAMAP-Rule" id="MF_00113"/>
    </source>
</evidence>
<evidence type="ECO:0000256" key="9">
    <source>
        <dbReference type="ARBA" id="ARBA00061210"/>
    </source>
</evidence>
<dbReference type="SUPFAM" id="SSF111337">
    <property type="entry name" value="QueA-like"/>
    <property type="match status" value="1"/>
</dbReference>
<dbReference type="FunFam" id="3.40.1780.10:FF:000001">
    <property type="entry name" value="S-adenosylmethionine:tRNA ribosyltransferase-isomerase"/>
    <property type="match status" value="1"/>
</dbReference>
<dbReference type="eggNOG" id="COG0809">
    <property type="taxonomic scope" value="Bacteria"/>
</dbReference>
<dbReference type="InterPro" id="IPR042118">
    <property type="entry name" value="QueA_dom1"/>
</dbReference>
<dbReference type="KEGG" id="ccz:CCALI_02183"/>
<dbReference type="GO" id="GO:0005737">
    <property type="term" value="C:cytoplasm"/>
    <property type="evidence" value="ECO:0007669"/>
    <property type="project" value="UniProtKB-SubCell"/>
</dbReference>
<dbReference type="Gene3D" id="3.40.1780.10">
    <property type="entry name" value="QueA-like"/>
    <property type="match status" value="1"/>
</dbReference>
<evidence type="ECO:0000256" key="10">
    <source>
        <dbReference type="ARBA" id="ARBA00066503"/>
    </source>
</evidence>
<evidence type="ECO:0000256" key="1">
    <source>
        <dbReference type="ARBA" id="ARBA00004496"/>
    </source>
</evidence>
<evidence type="ECO:0000256" key="6">
    <source>
        <dbReference type="ARBA" id="ARBA00022691"/>
    </source>
</evidence>
<dbReference type="FunCoup" id="S0EVY9">
    <property type="interactions" value="301"/>
</dbReference>
<sequence length="342" mass="38515">MNAMRTELFDYELPPHLIAQTPLPRGESRLLVLHRKEERIEHRKFSDLPDYLVEGDVLVLNDTRVSARRVQAQRENGKPAEVLLLRPVAETDWEALVHPGLKPGRKLTLIGPNDDRVEAIVVGVTPEGGRLLSLPNREWRDRIASWGEIPLPPYIHQSVEDEERYQTVYGHRPGSAAAPTAGLHFNEALLDALARKGVKRVELTLHISVDTFRPVREENVEEHKMHGEQVMLSEEAAQVINQASGRIVAVGTTCVRALETAAQHARPGQRVAPFQGETHLFITPGYTFRAVDALITNFHLPKSTLLMLVSAFAGRELVLRAYREAVEKEYRFYSFGDAMLIL</sequence>
<evidence type="ECO:0000256" key="12">
    <source>
        <dbReference type="ARBA" id="ARBA00076160"/>
    </source>
</evidence>
<dbReference type="InterPro" id="IPR036100">
    <property type="entry name" value="QueA_sf"/>
</dbReference>
<keyword evidence="5 13" id="KW-0808">Transferase</keyword>
<dbReference type="EC" id="2.4.99.17" evidence="10 13"/>
<evidence type="ECO:0000256" key="3">
    <source>
        <dbReference type="ARBA" id="ARBA00011245"/>
    </source>
</evidence>
<dbReference type="HAMAP" id="MF_00113">
    <property type="entry name" value="QueA"/>
    <property type="match status" value="1"/>
</dbReference>
<dbReference type="UniPathway" id="UPA00392"/>
<comment type="subunit">
    <text evidence="3 13">Monomer.</text>
</comment>
<keyword evidence="4 13" id="KW-0963">Cytoplasm</keyword>
<organism evidence="14 15">
    <name type="scientific">Chthonomonas calidirosea (strain DSM 23976 / ICMP 18418 / T49)</name>
    <dbReference type="NCBI Taxonomy" id="1303518"/>
    <lineage>
        <taxon>Bacteria</taxon>
        <taxon>Bacillati</taxon>
        <taxon>Armatimonadota</taxon>
        <taxon>Chthonomonadia</taxon>
        <taxon>Chthonomonadales</taxon>
        <taxon>Chthonomonadaceae</taxon>
        <taxon>Chthonomonas</taxon>
    </lineage>
</organism>
<dbReference type="GO" id="GO:0051075">
    <property type="term" value="F:S-adenosylmethionine:tRNA ribosyltransferase-isomerase activity"/>
    <property type="evidence" value="ECO:0007669"/>
    <property type="project" value="UniProtKB-EC"/>
</dbReference>
<comment type="similarity">
    <text evidence="9 13">Belongs to the QueA family.</text>
</comment>
<evidence type="ECO:0000256" key="8">
    <source>
        <dbReference type="ARBA" id="ARBA00052751"/>
    </source>
</evidence>
<evidence type="ECO:0000256" key="11">
    <source>
        <dbReference type="ARBA" id="ARBA00069325"/>
    </source>
</evidence>
<dbReference type="InterPro" id="IPR042119">
    <property type="entry name" value="QueA_dom2"/>
</dbReference>
<dbReference type="PATRIC" id="fig|1303518.3.peg.2266"/>
<dbReference type="InParanoid" id="S0EVY9"/>
<dbReference type="PANTHER" id="PTHR30307:SF0">
    <property type="entry name" value="S-ADENOSYLMETHIONINE:TRNA RIBOSYLTRANSFERASE-ISOMERASE"/>
    <property type="match status" value="1"/>
</dbReference>
<accession>S0EVY9</accession>
<dbReference type="Proteomes" id="UP000014227">
    <property type="component" value="Chromosome I"/>
</dbReference>
<dbReference type="InterPro" id="IPR003699">
    <property type="entry name" value="QueA"/>
</dbReference>
<gene>
    <name evidence="13" type="primary">queA</name>
    <name evidence="14" type="ORF">CCALI_02183</name>
</gene>
<evidence type="ECO:0000256" key="7">
    <source>
        <dbReference type="ARBA" id="ARBA00022785"/>
    </source>
</evidence>
<dbReference type="STRING" id="454171.CP488_01910"/>
<evidence type="ECO:0000256" key="2">
    <source>
        <dbReference type="ARBA" id="ARBA00004691"/>
    </source>
</evidence>
<comment type="pathway">
    <text evidence="2 13">tRNA modification; tRNA-queuosine biosynthesis.</text>
</comment>
<keyword evidence="15" id="KW-1185">Reference proteome</keyword>